<evidence type="ECO:0000256" key="4">
    <source>
        <dbReference type="SAM" id="MobiDB-lite"/>
    </source>
</evidence>
<keyword evidence="3" id="KW-0694">RNA-binding</keyword>
<dbReference type="GO" id="GO:0003723">
    <property type="term" value="F:RNA binding"/>
    <property type="evidence" value="ECO:0007669"/>
    <property type="project" value="UniProtKB-UniRule"/>
</dbReference>
<feature type="domain" description="RRM" evidence="5">
    <location>
        <begin position="85"/>
        <end position="165"/>
    </location>
</feature>
<sequence length="364" mass="41005">MSRRQDYPSAPRSHPEPYGTSSHRSHLSRPRTRSRSPDRHGSRYERDRDGDRYGDRDYGRRQDYRRGRYDRPEMRRPRGPSLPNNNVVLQDIPYSWNEEVIQEALEDLHASFETVRVVKDRSTGQSRGFAFVKFTSVEHARQFIEPNYPIITMKSLRIKIDYSRHEYYDDSARQAVLPPIPSDVNDGARDVGEHPSSLLLVRGLDNLVSEESLYEAVTTLLDASTAALVLRTMVVKDRASSVSCGFGFIECAQPTDATRVLRALVGDKSPATVTIASKPATITYAHQNSLSPTYAPSSHTIMSLDGQVVLAYWDQATWPSVYTPPKDPDEKPDKDAMEDALSAFYADVLTDDTSTNTAFSVDKP</sequence>
<dbReference type="GO" id="GO:0000398">
    <property type="term" value="P:mRNA splicing, via spliceosome"/>
    <property type="evidence" value="ECO:0007669"/>
    <property type="project" value="TreeGrafter"/>
</dbReference>
<dbReference type="Proteomes" id="UP000242875">
    <property type="component" value="Unassembled WGS sequence"/>
</dbReference>
<reference evidence="6 7" key="1">
    <citation type="journal article" date="2017" name="Mycologia">
        <title>Bifiguratus adelaidae, gen. et sp. nov., a new member of Mucoromycotina in endophytic and soil-dwelling habitats.</title>
        <authorList>
            <person name="Torres-Cruz T.J."/>
            <person name="Billingsley Tobias T.L."/>
            <person name="Almatruk M."/>
            <person name="Hesse C."/>
            <person name="Kuske C.R."/>
            <person name="Desiro A."/>
            <person name="Benucci G.M."/>
            <person name="Bonito G."/>
            <person name="Stajich J.E."/>
            <person name="Dunlap C."/>
            <person name="Arnold A.E."/>
            <person name="Porras-Alfaro A."/>
        </authorList>
    </citation>
    <scope>NUCLEOTIDE SEQUENCE [LARGE SCALE GENOMIC DNA]</scope>
    <source>
        <strain evidence="6 7">AZ0501</strain>
    </source>
</reference>
<dbReference type="OrthoDB" id="439808at2759"/>
<name>A0A261Y4N4_9FUNG</name>
<evidence type="ECO:0000256" key="3">
    <source>
        <dbReference type="PROSITE-ProRule" id="PRU00176"/>
    </source>
</evidence>
<dbReference type="InterPro" id="IPR000504">
    <property type="entry name" value="RRM_dom"/>
</dbReference>
<dbReference type="SUPFAM" id="SSF54928">
    <property type="entry name" value="RNA-binding domain, RBD"/>
    <property type="match status" value="1"/>
</dbReference>
<feature type="region of interest" description="Disordered" evidence="4">
    <location>
        <begin position="1"/>
        <end position="86"/>
    </location>
</feature>
<evidence type="ECO:0000256" key="1">
    <source>
        <dbReference type="ARBA" id="ARBA00004123"/>
    </source>
</evidence>
<feature type="compositionally biased region" description="Basic and acidic residues" evidence="4">
    <location>
        <begin position="35"/>
        <end position="76"/>
    </location>
</feature>
<dbReference type="PANTHER" id="PTHR13948">
    <property type="entry name" value="RNA-BINDING PROTEIN"/>
    <property type="match status" value="1"/>
</dbReference>
<evidence type="ECO:0000259" key="5">
    <source>
        <dbReference type="PROSITE" id="PS50102"/>
    </source>
</evidence>
<comment type="subcellular location">
    <subcellularLocation>
        <location evidence="1">Nucleus</location>
    </subcellularLocation>
</comment>
<comment type="caution">
    <text evidence="6">The sequence shown here is derived from an EMBL/GenBank/DDBJ whole genome shotgun (WGS) entry which is preliminary data.</text>
</comment>
<dbReference type="GO" id="GO:0005634">
    <property type="term" value="C:nucleus"/>
    <property type="evidence" value="ECO:0007669"/>
    <property type="project" value="UniProtKB-SubCell"/>
</dbReference>
<feature type="compositionally biased region" description="Basic residues" evidence="4">
    <location>
        <begin position="23"/>
        <end position="34"/>
    </location>
</feature>
<dbReference type="AlphaFoldDB" id="A0A261Y4N4"/>
<organism evidence="6 7">
    <name type="scientific">Bifiguratus adelaidae</name>
    <dbReference type="NCBI Taxonomy" id="1938954"/>
    <lineage>
        <taxon>Eukaryota</taxon>
        <taxon>Fungi</taxon>
        <taxon>Fungi incertae sedis</taxon>
        <taxon>Mucoromycota</taxon>
        <taxon>Mucoromycotina</taxon>
        <taxon>Endogonomycetes</taxon>
        <taxon>Endogonales</taxon>
        <taxon>Endogonales incertae sedis</taxon>
        <taxon>Bifiguratus</taxon>
    </lineage>
</organism>
<evidence type="ECO:0000256" key="2">
    <source>
        <dbReference type="ARBA" id="ARBA00023242"/>
    </source>
</evidence>
<dbReference type="Gene3D" id="3.30.70.330">
    <property type="match status" value="2"/>
</dbReference>
<dbReference type="InterPro" id="IPR035979">
    <property type="entry name" value="RBD_domain_sf"/>
</dbReference>
<dbReference type="PANTHER" id="PTHR13948:SF3">
    <property type="entry name" value="FI21118P1"/>
    <property type="match status" value="1"/>
</dbReference>
<dbReference type="InterPro" id="IPR012677">
    <property type="entry name" value="Nucleotide-bd_a/b_plait_sf"/>
</dbReference>
<dbReference type="PROSITE" id="PS50102">
    <property type="entry name" value="RRM"/>
    <property type="match status" value="2"/>
</dbReference>
<protein>
    <recommendedName>
        <fullName evidence="5">RRM domain-containing protein</fullName>
    </recommendedName>
</protein>
<accession>A0A261Y4N4</accession>
<keyword evidence="7" id="KW-1185">Reference proteome</keyword>
<proteinExistence type="predicted"/>
<dbReference type="EMBL" id="MVBO01000013">
    <property type="protein sequence ID" value="OZJ05586.1"/>
    <property type="molecule type" value="Genomic_DNA"/>
</dbReference>
<feature type="domain" description="RRM" evidence="5">
    <location>
        <begin position="197"/>
        <end position="287"/>
    </location>
</feature>
<evidence type="ECO:0000313" key="7">
    <source>
        <dbReference type="Proteomes" id="UP000242875"/>
    </source>
</evidence>
<gene>
    <name evidence="6" type="ORF">BZG36_01723</name>
</gene>
<keyword evidence="2" id="KW-0539">Nucleus</keyword>
<dbReference type="SMART" id="SM00360">
    <property type="entry name" value="RRM"/>
    <property type="match status" value="2"/>
</dbReference>
<evidence type="ECO:0000313" key="6">
    <source>
        <dbReference type="EMBL" id="OZJ05586.1"/>
    </source>
</evidence>
<dbReference type="Pfam" id="PF00076">
    <property type="entry name" value="RRM_1"/>
    <property type="match status" value="1"/>
</dbReference>